<dbReference type="Pfam" id="PF00172">
    <property type="entry name" value="Zn_clus"/>
    <property type="match status" value="1"/>
</dbReference>
<feature type="domain" description="Zn(2)-C6 fungal-type" evidence="7">
    <location>
        <begin position="45"/>
        <end position="75"/>
    </location>
</feature>
<keyword evidence="3" id="KW-0805">Transcription regulation</keyword>
<evidence type="ECO:0000259" key="7">
    <source>
        <dbReference type="PROSITE" id="PS50048"/>
    </source>
</evidence>
<dbReference type="GO" id="GO:0008270">
    <property type="term" value="F:zinc ion binding"/>
    <property type="evidence" value="ECO:0007669"/>
    <property type="project" value="InterPro"/>
</dbReference>
<organism evidence="8 9">
    <name type="scientific">Corynespora cassiicola Philippines</name>
    <dbReference type="NCBI Taxonomy" id="1448308"/>
    <lineage>
        <taxon>Eukaryota</taxon>
        <taxon>Fungi</taxon>
        <taxon>Dikarya</taxon>
        <taxon>Ascomycota</taxon>
        <taxon>Pezizomycotina</taxon>
        <taxon>Dothideomycetes</taxon>
        <taxon>Pleosporomycetidae</taxon>
        <taxon>Pleosporales</taxon>
        <taxon>Corynesporascaceae</taxon>
        <taxon>Corynespora</taxon>
    </lineage>
</organism>
<comment type="subcellular location">
    <subcellularLocation>
        <location evidence="1">Nucleus</location>
    </subcellularLocation>
</comment>
<keyword evidence="2" id="KW-0479">Metal-binding</keyword>
<evidence type="ECO:0000313" key="8">
    <source>
        <dbReference type="EMBL" id="PSN74849.1"/>
    </source>
</evidence>
<evidence type="ECO:0000256" key="4">
    <source>
        <dbReference type="ARBA" id="ARBA00023163"/>
    </source>
</evidence>
<dbReference type="GO" id="GO:0005634">
    <property type="term" value="C:nucleus"/>
    <property type="evidence" value="ECO:0007669"/>
    <property type="project" value="UniProtKB-SubCell"/>
</dbReference>
<dbReference type="GO" id="GO:0000981">
    <property type="term" value="F:DNA-binding transcription factor activity, RNA polymerase II-specific"/>
    <property type="evidence" value="ECO:0007669"/>
    <property type="project" value="InterPro"/>
</dbReference>
<evidence type="ECO:0000256" key="3">
    <source>
        <dbReference type="ARBA" id="ARBA00023015"/>
    </source>
</evidence>
<evidence type="ECO:0000256" key="5">
    <source>
        <dbReference type="ARBA" id="ARBA00023242"/>
    </source>
</evidence>
<dbReference type="OrthoDB" id="3509362at2759"/>
<evidence type="ECO:0000256" key="2">
    <source>
        <dbReference type="ARBA" id="ARBA00022723"/>
    </source>
</evidence>
<dbReference type="Gene3D" id="4.10.240.10">
    <property type="entry name" value="Zn(2)-C6 fungal-type DNA-binding domain"/>
    <property type="match status" value="1"/>
</dbReference>
<keyword evidence="9" id="KW-1185">Reference proteome</keyword>
<dbReference type="EMBL" id="KZ678128">
    <property type="protein sequence ID" value="PSN74849.1"/>
    <property type="molecule type" value="Genomic_DNA"/>
</dbReference>
<dbReference type="InterPro" id="IPR050815">
    <property type="entry name" value="TF_fung"/>
</dbReference>
<dbReference type="PANTHER" id="PTHR47338:SF5">
    <property type="entry name" value="ZN(II)2CYS6 TRANSCRIPTION FACTOR (EUROFUNG)"/>
    <property type="match status" value="1"/>
</dbReference>
<dbReference type="CDD" id="cd00067">
    <property type="entry name" value="GAL4"/>
    <property type="match status" value="1"/>
</dbReference>
<name>A0A2T2PB08_CORCC</name>
<evidence type="ECO:0000313" key="9">
    <source>
        <dbReference type="Proteomes" id="UP000240883"/>
    </source>
</evidence>
<evidence type="ECO:0000256" key="1">
    <source>
        <dbReference type="ARBA" id="ARBA00004123"/>
    </source>
</evidence>
<accession>A0A2T2PB08</accession>
<keyword evidence="5" id="KW-0539">Nucleus</keyword>
<reference evidence="8 9" key="1">
    <citation type="journal article" date="2018" name="Front. Microbiol.">
        <title>Genome-Wide Analysis of Corynespora cassiicola Leaf Fall Disease Putative Effectors.</title>
        <authorList>
            <person name="Lopez D."/>
            <person name="Ribeiro S."/>
            <person name="Label P."/>
            <person name="Fumanal B."/>
            <person name="Venisse J.S."/>
            <person name="Kohler A."/>
            <person name="de Oliveira R.R."/>
            <person name="Labutti K."/>
            <person name="Lipzen A."/>
            <person name="Lail K."/>
            <person name="Bauer D."/>
            <person name="Ohm R.A."/>
            <person name="Barry K.W."/>
            <person name="Spatafora J."/>
            <person name="Grigoriev I.V."/>
            <person name="Martin F.M."/>
            <person name="Pujade-Renaud V."/>
        </authorList>
    </citation>
    <scope>NUCLEOTIDE SEQUENCE [LARGE SCALE GENOMIC DNA]</scope>
    <source>
        <strain evidence="8 9">Philippines</strain>
    </source>
</reference>
<dbReference type="PROSITE" id="PS50048">
    <property type="entry name" value="ZN2_CY6_FUNGAL_2"/>
    <property type="match status" value="1"/>
</dbReference>
<feature type="region of interest" description="Disordered" evidence="6">
    <location>
        <begin position="1"/>
        <end position="20"/>
    </location>
</feature>
<protein>
    <recommendedName>
        <fullName evidence="7">Zn(2)-C6 fungal-type domain-containing protein</fullName>
    </recommendedName>
</protein>
<dbReference type="PANTHER" id="PTHR47338">
    <property type="entry name" value="ZN(II)2CYS6 TRANSCRIPTION FACTOR (EUROFUNG)-RELATED"/>
    <property type="match status" value="1"/>
</dbReference>
<dbReference type="SUPFAM" id="SSF57701">
    <property type="entry name" value="Zn2/Cys6 DNA-binding domain"/>
    <property type="match status" value="1"/>
</dbReference>
<gene>
    <name evidence="8" type="ORF">BS50DRAFT_25750</name>
</gene>
<keyword evidence="4" id="KW-0804">Transcription</keyword>
<dbReference type="Proteomes" id="UP000240883">
    <property type="component" value="Unassembled WGS sequence"/>
</dbReference>
<dbReference type="InterPro" id="IPR036864">
    <property type="entry name" value="Zn2-C6_fun-type_DNA-bd_sf"/>
</dbReference>
<evidence type="ECO:0000256" key="6">
    <source>
        <dbReference type="SAM" id="MobiDB-lite"/>
    </source>
</evidence>
<proteinExistence type="predicted"/>
<dbReference type="AlphaFoldDB" id="A0A2T2PB08"/>
<dbReference type="InterPro" id="IPR001138">
    <property type="entry name" value="Zn2Cys6_DnaBD"/>
</dbReference>
<sequence length="101" mass="11261">MDGEGTSVTHDPSLSGVSTRNRIANASLHLSTNSNMKSLTIRSQACVQCQRLKRRCDGGKPACQHCAKLDKPCQYAERRRRGPGKKYYGFRTDAKGFQAYH</sequence>
<dbReference type="SMART" id="SM00066">
    <property type="entry name" value="GAL4"/>
    <property type="match status" value="1"/>
</dbReference>